<dbReference type="EMBL" id="SMZT01000002">
    <property type="protein sequence ID" value="TDL44641.1"/>
    <property type="molecule type" value="Genomic_DNA"/>
</dbReference>
<evidence type="ECO:0000256" key="2">
    <source>
        <dbReference type="ARBA" id="ARBA00005606"/>
    </source>
</evidence>
<evidence type="ECO:0000256" key="3">
    <source>
        <dbReference type="ARBA" id="ARBA00012510"/>
    </source>
</evidence>
<comment type="similarity">
    <text evidence="2">Belongs to the selenium-binding protein family.</text>
</comment>
<dbReference type="InterPro" id="IPR015943">
    <property type="entry name" value="WD40/YVTN_repeat-like_dom_sf"/>
</dbReference>
<dbReference type="GO" id="GO:0008430">
    <property type="term" value="F:selenium binding"/>
    <property type="evidence" value="ECO:0007669"/>
    <property type="project" value="InterPro"/>
</dbReference>
<dbReference type="Pfam" id="PF05694">
    <property type="entry name" value="SBP56"/>
    <property type="match status" value="1"/>
</dbReference>
<name>A0A4R5YHA1_KOCRO</name>
<reference evidence="7 8" key="1">
    <citation type="submission" date="2019-03" db="EMBL/GenBank/DDBJ databases">
        <title>Genome Sequencing and Assembly of Various Microbes Isolated from Partially Reclaimed Soil and Acid Mine Drainage (AMD) Site.</title>
        <authorList>
            <person name="Steinbock B."/>
            <person name="Bechtold R."/>
            <person name="Sevigny J.L."/>
            <person name="Thomas D."/>
            <person name="Cuthill L.R."/>
            <person name="Aveiro Johannsen E.J."/>
            <person name="Thomas K."/>
            <person name="Ghosh A."/>
        </authorList>
    </citation>
    <scope>NUCLEOTIDE SEQUENCE [LARGE SCALE GENOMIC DNA]</scope>
    <source>
        <strain evidence="7 8">S-A3</strain>
    </source>
</reference>
<comment type="catalytic activity">
    <reaction evidence="5">
        <text>methanethiol + O2 + H2O = hydrogen sulfide + formaldehyde + H2O2 + H(+)</text>
        <dbReference type="Rhea" id="RHEA:11812"/>
        <dbReference type="ChEBI" id="CHEBI:15377"/>
        <dbReference type="ChEBI" id="CHEBI:15378"/>
        <dbReference type="ChEBI" id="CHEBI:15379"/>
        <dbReference type="ChEBI" id="CHEBI:16007"/>
        <dbReference type="ChEBI" id="CHEBI:16240"/>
        <dbReference type="ChEBI" id="CHEBI:16842"/>
        <dbReference type="ChEBI" id="CHEBI:29919"/>
        <dbReference type="EC" id="1.8.3.4"/>
    </reaction>
</comment>
<evidence type="ECO:0000256" key="4">
    <source>
        <dbReference type="ARBA" id="ARBA00015601"/>
    </source>
</evidence>
<dbReference type="PANTHER" id="PTHR23300">
    <property type="entry name" value="METHANETHIOL OXIDASE"/>
    <property type="match status" value="1"/>
</dbReference>
<evidence type="ECO:0000256" key="1">
    <source>
        <dbReference type="ARBA" id="ARBA00005177"/>
    </source>
</evidence>
<sequence>MRHHGHDHHHFGPGGGHDEGADAAASSPTDPTFYRSPAEAIAAPREKLAYVVAFDRAAERPDALTVVDLDPDSTSYGTVVGWEDMPTTGDELHHFGWNACSSAFMHEGHDMTGLSRRYLLMPGLRSSNVHVADTHPDPRAPRVIKTITAQELAEKAGYSRPHTLHCGPDGVYLSCLGAASGDGGPGGIAVLNHDTFDVVGRWETDRGPQHLAYDAWWHLMHNTLVTSEWGTPAMVENGVVAEQLLNQEYGHALHFWDLAAGKHLQRVELGAEHQMALELRPAHDPEATWGLMDTVISTQDLSASIFHWHRTGTGEWAAEQVVSIPAEPLDADKLPELLRPFGAVPPLVTDISLSVDDRWLYVSCWGTGELKQYDVSDPAHPRETGSVRLGGIGDRAAHPSAPGTWLGGGPQMVETSRDGKRVYVTNSLYGAWDDQFYPHGIGAWMAKIDADTDTGGLSIDEDFFLSQEDFRGLRVHQIRLQGGDASSDSYCYRT</sequence>
<dbReference type="Proteomes" id="UP000295163">
    <property type="component" value="Unassembled WGS sequence"/>
</dbReference>
<accession>A0A4R5YHA1</accession>
<evidence type="ECO:0000313" key="7">
    <source>
        <dbReference type="EMBL" id="TDL44641.1"/>
    </source>
</evidence>
<dbReference type="Gene3D" id="2.130.10.10">
    <property type="entry name" value="YVTN repeat-like/Quinoprotein amine dehydrogenase"/>
    <property type="match status" value="1"/>
</dbReference>
<feature type="region of interest" description="Disordered" evidence="6">
    <location>
        <begin position="1"/>
        <end position="33"/>
    </location>
</feature>
<dbReference type="RefSeq" id="WP_133409719.1">
    <property type="nucleotide sequence ID" value="NZ_SMZT01000002.1"/>
</dbReference>
<protein>
    <recommendedName>
        <fullName evidence="4">Methanethiol oxidase</fullName>
        <ecNumber evidence="3">1.8.3.4</ecNumber>
    </recommendedName>
</protein>
<comment type="pathway">
    <text evidence="1">Organosulfur degradation.</text>
</comment>
<evidence type="ECO:0000256" key="6">
    <source>
        <dbReference type="SAM" id="MobiDB-lite"/>
    </source>
</evidence>
<dbReference type="InterPro" id="IPR008826">
    <property type="entry name" value="Se-bd"/>
</dbReference>
<evidence type="ECO:0000256" key="5">
    <source>
        <dbReference type="ARBA" id="ARBA00047539"/>
    </source>
</evidence>
<dbReference type="PANTHER" id="PTHR23300:SF0">
    <property type="entry name" value="METHANETHIOL OXIDASE"/>
    <property type="match status" value="1"/>
</dbReference>
<dbReference type="GeneID" id="64346981"/>
<feature type="compositionally biased region" description="Basic residues" evidence="6">
    <location>
        <begin position="1"/>
        <end position="11"/>
    </location>
</feature>
<dbReference type="EC" id="1.8.3.4" evidence="3"/>
<comment type="caution">
    <text evidence="7">The sequence shown here is derived from an EMBL/GenBank/DDBJ whole genome shotgun (WGS) entry which is preliminary data.</text>
</comment>
<dbReference type="GO" id="GO:0018549">
    <property type="term" value="F:methanethiol oxidase activity"/>
    <property type="evidence" value="ECO:0007669"/>
    <property type="project" value="UniProtKB-EC"/>
</dbReference>
<dbReference type="SUPFAM" id="SSF75011">
    <property type="entry name" value="3-carboxy-cis,cis-mucoante lactonizing enzyme"/>
    <property type="match status" value="1"/>
</dbReference>
<organism evidence="7 8">
    <name type="scientific">Kocuria rosea</name>
    <name type="common">Deinococcus erythromyxa</name>
    <name type="synonym">Micrococcus rubens</name>
    <dbReference type="NCBI Taxonomy" id="1275"/>
    <lineage>
        <taxon>Bacteria</taxon>
        <taxon>Bacillati</taxon>
        <taxon>Actinomycetota</taxon>
        <taxon>Actinomycetes</taxon>
        <taxon>Micrococcales</taxon>
        <taxon>Micrococcaceae</taxon>
        <taxon>Kocuria</taxon>
    </lineage>
</organism>
<evidence type="ECO:0000313" key="8">
    <source>
        <dbReference type="Proteomes" id="UP000295163"/>
    </source>
</evidence>
<dbReference type="AlphaFoldDB" id="A0A4R5YHA1"/>
<proteinExistence type="inferred from homology"/>
<gene>
    <name evidence="7" type="ORF">E2R59_06110</name>
</gene>